<dbReference type="SUPFAM" id="SSF51445">
    <property type="entry name" value="(Trans)glycosidases"/>
    <property type="match status" value="1"/>
</dbReference>
<dbReference type="Pfam" id="PF00332">
    <property type="entry name" value="Glyco_hydro_17"/>
    <property type="match status" value="1"/>
</dbReference>
<comment type="caution">
    <text evidence="6">The sequence shown here is derived from an EMBL/GenBank/DDBJ whole genome shotgun (WGS) entry which is preliminary data.</text>
</comment>
<evidence type="ECO:0008006" key="8">
    <source>
        <dbReference type="Google" id="ProtNLM"/>
    </source>
</evidence>
<dbReference type="InterPro" id="IPR044965">
    <property type="entry name" value="Glyco_hydro_17_plant"/>
</dbReference>
<name>A0AAP0RLY5_LIQFO</name>
<evidence type="ECO:0000313" key="7">
    <source>
        <dbReference type="Proteomes" id="UP001415857"/>
    </source>
</evidence>
<evidence type="ECO:0000313" key="6">
    <source>
        <dbReference type="EMBL" id="KAK9280035.1"/>
    </source>
</evidence>
<keyword evidence="3 5" id="KW-0326">Glycosidase</keyword>
<gene>
    <name evidence="6" type="ORF">L1049_013720</name>
</gene>
<dbReference type="GO" id="GO:0005975">
    <property type="term" value="P:carbohydrate metabolic process"/>
    <property type="evidence" value="ECO:0007669"/>
    <property type="project" value="InterPro"/>
</dbReference>
<evidence type="ECO:0000256" key="4">
    <source>
        <dbReference type="RuleBase" id="RU004335"/>
    </source>
</evidence>
<proteinExistence type="inferred from homology"/>
<dbReference type="AlphaFoldDB" id="A0AAP0RLY5"/>
<dbReference type="EMBL" id="JBBPBK010000008">
    <property type="protein sequence ID" value="KAK9280035.1"/>
    <property type="molecule type" value="Genomic_DNA"/>
</dbReference>
<evidence type="ECO:0000256" key="3">
    <source>
        <dbReference type="ARBA" id="ARBA00023295"/>
    </source>
</evidence>
<sequence>MDPAVTKAFANTGISLSLCVPDNQIPSLASNSSEAILVVETFILPFHKRTRIYSISIGNEVSTIDEFARSLLPAMENMYLALRKFRLHKRILVSTPHSLAILAIVFPPSGAVFQESIAESVLWPVLSFLNRTKSPFMVNVYPYLTYNGSSTISLDFALFSENIQSLKYTDPNTNLTYTNLFDVMVDAVSSAAYSLGFHNLPLVVSETGWPSQGGSDDTAASLQNAEIFNKRLIKHVNGKPIKGTPLRPGVPIPTYIFSLFDEDQKPGAPVENHWGILYANGTRLVYSAVSIASVKENRENCFFIKAYDRTARIGFALLSTDSTIFI</sequence>
<evidence type="ECO:0000256" key="5">
    <source>
        <dbReference type="RuleBase" id="RU004336"/>
    </source>
</evidence>
<reference evidence="6 7" key="1">
    <citation type="journal article" date="2024" name="Plant J.">
        <title>Genome sequences and population genomics reveal climatic adaptation and genomic divergence between two closely related sweetgum species.</title>
        <authorList>
            <person name="Xu W.Q."/>
            <person name="Ren C.Q."/>
            <person name="Zhang X.Y."/>
            <person name="Comes H.P."/>
            <person name="Liu X.H."/>
            <person name="Li Y.G."/>
            <person name="Kettle C.J."/>
            <person name="Jalonen R."/>
            <person name="Gaisberger H."/>
            <person name="Ma Y.Z."/>
            <person name="Qiu Y.X."/>
        </authorList>
    </citation>
    <scope>NUCLEOTIDE SEQUENCE [LARGE SCALE GENOMIC DNA]</scope>
    <source>
        <strain evidence="6">Hangzhou</strain>
    </source>
</reference>
<keyword evidence="2 5" id="KW-0378">Hydrolase</keyword>
<dbReference type="InterPro" id="IPR017853">
    <property type="entry name" value="GH"/>
</dbReference>
<comment type="similarity">
    <text evidence="1 4">Belongs to the glycosyl hydrolase 17 family.</text>
</comment>
<evidence type="ECO:0000256" key="2">
    <source>
        <dbReference type="ARBA" id="ARBA00022801"/>
    </source>
</evidence>
<dbReference type="PANTHER" id="PTHR32227">
    <property type="entry name" value="GLUCAN ENDO-1,3-BETA-GLUCOSIDASE BG1-RELATED-RELATED"/>
    <property type="match status" value="1"/>
</dbReference>
<evidence type="ECO:0000256" key="1">
    <source>
        <dbReference type="ARBA" id="ARBA00008773"/>
    </source>
</evidence>
<dbReference type="GO" id="GO:0004553">
    <property type="term" value="F:hydrolase activity, hydrolyzing O-glycosyl compounds"/>
    <property type="evidence" value="ECO:0007669"/>
    <property type="project" value="InterPro"/>
</dbReference>
<dbReference type="Proteomes" id="UP001415857">
    <property type="component" value="Unassembled WGS sequence"/>
</dbReference>
<protein>
    <recommendedName>
        <fullName evidence="8">Glucan endo-1,3-beta-D-glucosidase</fullName>
    </recommendedName>
</protein>
<accession>A0AAP0RLY5</accession>
<dbReference type="InterPro" id="IPR000490">
    <property type="entry name" value="Glyco_hydro_17"/>
</dbReference>
<dbReference type="Gene3D" id="3.20.20.80">
    <property type="entry name" value="Glycosidases"/>
    <property type="match status" value="1"/>
</dbReference>
<dbReference type="PROSITE" id="PS00587">
    <property type="entry name" value="GLYCOSYL_HYDROL_F17"/>
    <property type="match status" value="1"/>
</dbReference>
<keyword evidence="7" id="KW-1185">Reference proteome</keyword>
<organism evidence="6 7">
    <name type="scientific">Liquidambar formosana</name>
    <name type="common">Formosan gum</name>
    <dbReference type="NCBI Taxonomy" id="63359"/>
    <lineage>
        <taxon>Eukaryota</taxon>
        <taxon>Viridiplantae</taxon>
        <taxon>Streptophyta</taxon>
        <taxon>Embryophyta</taxon>
        <taxon>Tracheophyta</taxon>
        <taxon>Spermatophyta</taxon>
        <taxon>Magnoliopsida</taxon>
        <taxon>eudicotyledons</taxon>
        <taxon>Gunneridae</taxon>
        <taxon>Pentapetalae</taxon>
        <taxon>Saxifragales</taxon>
        <taxon>Altingiaceae</taxon>
        <taxon>Liquidambar</taxon>
    </lineage>
</organism>